<dbReference type="Pfam" id="PF13328">
    <property type="entry name" value="HD_4"/>
    <property type="match status" value="1"/>
</dbReference>
<keyword evidence="2" id="KW-1185">Reference proteome</keyword>
<protein>
    <recommendedName>
        <fullName evidence="3">Bifunctional (P)ppGpp synthetase/guanosine-3',5'-bis(Diphosphate) 3'-pyrophosphohydrolase</fullName>
    </recommendedName>
</protein>
<dbReference type="EMBL" id="BNJK01000003">
    <property type="protein sequence ID" value="GHP00584.1"/>
    <property type="molecule type" value="Genomic_DNA"/>
</dbReference>
<dbReference type="RefSeq" id="WP_220211173.1">
    <property type="nucleotide sequence ID" value="NZ_BNJK01000003.1"/>
</dbReference>
<dbReference type="Proteomes" id="UP000597444">
    <property type="component" value="Unassembled WGS sequence"/>
</dbReference>
<evidence type="ECO:0008006" key="3">
    <source>
        <dbReference type="Google" id="ProtNLM"/>
    </source>
</evidence>
<name>A0A8J3N9B4_9CHLR</name>
<proteinExistence type="predicted"/>
<dbReference type="Gene3D" id="1.10.3210.10">
    <property type="entry name" value="Hypothetical protein af1432"/>
    <property type="match status" value="1"/>
</dbReference>
<gene>
    <name evidence="1" type="ORF">KSF_106310</name>
</gene>
<dbReference type="PANTHER" id="PTHR21262:SF31">
    <property type="entry name" value="GTP PYROPHOSPHOKINASE"/>
    <property type="match status" value="1"/>
</dbReference>
<sequence>MNVNMQEEQLLSAWSVLTSEAQDMIKRAVMVASQAHQGAVRRSGEPFVEHPLAVALIVVQMGLDAEVICAAILYDVVEDAGYSLLALHTQFGATVAHLVDAVTVPEAEVLPRYLLHTIASHKLLQAMETDRRAGWLKLADRLRNMRTLGDLRPDEQQMIALETLTFYVPLARHLEATEIERELETLAHDFLRETLMVTGSTL</sequence>
<dbReference type="PANTHER" id="PTHR21262">
    <property type="entry name" value="GUANOSINE-3',5'-BIS DIPHOSPHATE 3'-PYROPHOSPHOHYDROLASE"/>
    <property type="match status" value="1"/>
</dbReference>
<evidence type="ECO:0000313" key="2">
    <source>
        <dbReference type="Proteomes" id="UP000597444"/>
    </source>
</evidence>
<dbReference type="SUPFAM" id="SSF109604">
    <property type="entry name" value="HD-domain/PDEase-like"/>
    <property type="match status" value="1"/>
</dbReference>
<accession>A0A8J3N9B4</accession>
<reference evidence="1" key="1">
    <citation type="submission" date="2020-10" db="EMBL/GenBank/DDBJ databases">
        <title>Taxonomic study of unclassified bacteria belonging to the class Ktedonobacteria.</title>
        <authorList>
            <person name="Yabe S."/>
            <person name="Wang C.M."/>
            <person name="Zheng Y."/>
            <person name="Sakai Y."/>
            <person name="Cavaletti L."/>
            <person name="Monciardini P."/>
            <person name="Donadio S."/>
        </authorList>
    </citation>
    <scope>NUCLEOTIDE SEQUENCE</scope>
    <source>
        <strain evidence="1">ID150040</strain>
    </source>
</reference>
<dbReference type="AlphaFoldDB" id="A0A8J3N9B4"/>
<organism evidence="1 2">
    <name type="scientific">Reticulibacter mediterranei</name>
    <dbReference type="NCBI Taxonomy" id="2778369"/>
    <lineage>
        <taxon>Bacteria</taxon>
        <taxon>Bacillati</taxon>
        <taxon>Chloroflexota</taxon>
        <taxon>Ktedonobacteria</taxon>
        <taxon>Ktedonobacterales</taxon>
        <taxon>Reticulibacteraceae</taxon>
        <taxon>Reticulibacter</taxon>
    </lineage>
</organism>
<evidence type="ECO:0000313" key="1">
    <source>
        <dbReference type="EMBL" id="GHP00584.1"/>
    </source>
</evidence>
<dbReference type="GO" id="GO:0005886">
    <property type="term" value="C:plasma membrane"/>
    <property type="evidence" value="ECO:0007669"/>
    <property type="project" value="TreeGrafter"/>
</dbReference>
<comment type="caution">
    <text evidence="1">The sequence shown here is derived from an EMBL/GenBank/DDBJ whole genome shotgun (WGS) entry which is preliminary data.</text>
</comment>